<organism evidence="2 3">
    <name type="scientific">Penicillium decumbens</name>
    <dbReference type="NCBI Taxonomy" id="69771"/>
    <lineage>
        <taxon>Eukaryota</taxon>
        <taxon>Fungi</taxon>
        <taxon>Dikarya</taxon>
        <taxon>Ascomycota</taxon>
        <taxon>Pezizomycotina</taxon>
        <taxon>Eurotiomycetes</taxon>
        <taxon>Eurotiomycetidae</taxon>
        <taxon>Eurotiales</taxon>
        <taxon>Aspergillaceae</taxon>
        <taxon>Penicillium</taxon>
    </lineage>
</organism>
<evidence type="ECO:0000313" key="2">
    <source>
        <dbReference type="EMBL" id="OQD68670.1"/>
    </source>
</evidence>
<dbReference type="AlphaFoldDB" id="A0A1V6NVI3"/>
<comment type="caution">
    <text evidence="2">The sequence shown here is derived from an EMBL/GenBank/DDBJ whole genome shotgun (WGS) entry which is preliminary data.</text>
</comment>
<keyword evidence="3" id="KW-1185">Reference proteome</keyword>
<proteinExistence type="predicted"/>
<feature type="compositionally biased region" description="Polar residues" evidence="1">
    <location>
        <begin position="129"/>
        <end position="139"/>
    </location>
</feature>
<evidence type="ECO:0000256" key="1">
    <source>
        <dbReference type="SAM" id="MobiDB-lite"/>
    </source>
</evidence>
<accession>A0A1V6NVI3</accession>
<name>A0A1V6NVI3_PENDC</name>
<dbReference type="Proteomes" id="UP000191522">
    <property type="component" value="Unassembled WGS sequence"/>
</dbReference>
<dbReference type="EMBL" id="MDYL01000032">
    <property type="protein sequence ID" value="OQD68670.1"/>
    <property type="molecule type" value="Genomic_DNA"/>
</dbReference>
<protein>
    <submittedName>
        <fullName evidence="2">Uncharacterized protein</fullName>
    </submittedName>
</protein>
<sequence>MADTILTDSELEQALEISQKIINDSGCSECDPEFVAVVDVVIKLAATTLEIIDQIEKKCAESHSPTGSSSALAEERRTESIKFLHQQFRMYAEFFVFLVRTYMSLVRKLTGEGDQDGAPDGGGDIEQAGDTQNVNQIDS</sequence>
<dbReference type="OrthoDB" id="10534236at2759"/>
<feature type="region of interest" description="Disordered" evidence="1">
    <location>
        <begin position="112"/>
        <end position="139"/>
    </location>
</feature>
<evidence type="ECO:0000313" key="3">
    <source>
        <dbReference type="Proteomes" id="UP000191522"/>
    </source>
</evidence>
<gene>
    <name evidence="2" type="ORF">PENDEC_c032G00262</name>
</gene>
<reference evidence="3" key="1">
    <citation type="journal article" date="2017" name="Nat. Microbiol.">
        <title>Global analysis of biosynthetic gene clusters reveals vast potential of secondary metabolite production in Penicillium species.</title>
        <authorList>
            <person name="Nielsen J.C."/>
            <person name="Grijseels S."/>
            <person name="Prigent S."/>
            <person name="Ji B."/>
            <person name="Dainat J."/>
            <person name="Nielsen K.F."/>
            <person name="Frisvad J.C."/>
            <person name="Workman M."/>
            <person name="Nielsen J."/>
        </authorList>
    </citation>
    <scope>NUCLEOTIDE SEQUENCE [LARGE SCALE GENOMIC DNA]</scope>
    <source>
        <strain evidence="3">IBT 11843</strain>
    </source>
</reference>